<evidence type="ECO:0000256" key="4">
    <source>
        <dbReference type="ARBA" id="ARBA00022729"/>
    </source>
</evidence>
<comment type="subcellular location">
    <subcellularLocation>
        <location evidence="1">Periplasm</location>
    </subcellularLocation>
</comment>
<keyword evidence="5" id="KW-0574">Periplasm</keyword>
<dbReference type="EMBL" id="CP065938">
    <property type="protein sequence ID" value="UWX05096.1"/>
    <property type="molecule type" value="Genomic_DNA"/>
</dbReference>
<evidence type="ECO:0000256" key="6">
    <source>
        <dbReference type="ARBA" id="ARBA00022841"/>
    </source>
</evidence>
<comment type="pathway">
    <text evidence="2">Glycan biosynthesis; alginate biosynthesis.</text>
</comment>
<sequence length="368" mass="43118">MDKKFLFSCLICVFIFAFSTAFYFNDETIIKSENRMVTAFPKLPEKFSTSKIKHFFTQLSQFYNDNFPNREKIILTLTTLIPSVKTENLSIDTVISGKEDWLFLGNNYNNTIDKLTGKLYYHDSDNKKYDVTKRYDFYKNIAEKVLAHSKEVFFLIAPDKSTVYPEFLPETIIPAPKPFHEFLTQKMQRENLNVYYPRQDLLQNKEKALLYYVTDSHWNNYGAFIAFIRLISRLDPALPEMIKEEDFRFKPLKSTAGDLISLGNFLFKDKDYKDTFQVSYKNMPMETPKAEQTENKQNGLIQTVNPEALTDKTVWIIGDSFSTALRPYFSFFFKNVYFIHKDTFNASPAGFTDIQADFAVYECVERSF</sequence>
<evidence type="ECO:0000256" key="2">
    <source>
        <dbReference type="ARBA" id="ARBA00005182"/>
    </source>
</evidence>
<name>A0ABY5XZ51_9BACT</name>
<gene>
    <name evidence="8" type="ORF">JBF11_06355</name>
</gene>
<keyword evidence="3" id="KW-0808">Transferase</keyword>
<dbReference type="Proteomes" id="UP001058120">
    <property type="component" value="Chromosome"/>
</dbReference>
<evidence type="ECO:0000256" key="1">
    <source>
        <dbReference type="ARBA" id="ARBA00004418"/>
    </source>
</evidence>
<keyword evidence="9" id="KW-1185">Reference proteome</keyword>
<evidence type="ECO:0000256" key="3">
    <source>
        <dbReference type="ARBA" id="ARBA00022679"/>
    </source>
</evidence>
<reference evidence="8" key="1">
    <citation type="submission" date="2020-12" db="EMBL/GenBank/DDBJ databases">
        <title>Taurinivorans muris gen. nov., sp. nov., fundamental and realized metabolic niche of a ubiquitous sulfidogenic bacterium in the murine intestine.</title>
        <authorList>
            <person name="Ye H."/>
            <person name="Hanson B.T."/>
            <person name="Loy A."/>
        </authorList>
    </citation>
    <scope>NUCLEOTIDE SEQUENCE</scope>
    <source>
        <strain evidence="8">LT0009</strain>
    </source>
</reference>
<evidence type="ECO:0000256" key="5">
    <source>
        <dbReference type="ARBA" id="ARBA00022764"/>
    </source>
</evidence>
<proteinExistence type="predicted"/>
<feature type="domain" description="AlgX/AlgJ SGNH hydrolase-like" evidence="7">
    <location>
        <begin position="94"/>
        <end position="331"/>
    </location>
</feature>
<keyword evidence="6" id="KW-0016">Alginate biosynthesis</keyword>
<organism evidence="8 9">
    <name type="scientific">Taurinivorans muris</name>
    <dbReference type="NCBI Taxonomy" id="2787751"/>
    <lineage>
        <taxon>Bacteria</taxon>
        <taxon>Pseudomonadati</taxon>
        <taxon>Thermodesulfobacteriota</taxon>
        <taxon>Desulfovibrionia</taxon>
        <taxon>Desulfovibrionales</taxon>
        <taxon>Desulfovibrionaceae</taxon>
        <taxon>Taurinivorans</taxon>
    </lineage>
</organism>
<keyword evidence="4" id="KW-0732">Signal</keyword>
<protein>
    <recommendedName>
        <fullName evidence="7">AlgX/AlgJ SGNH hydrolase-like domain-containing protein</fullName>
    </recommendedName>
</protein>
<dbReference type="InterPro" id="IPR031811">
    <property type="entry name" value="ALGX/ALGJ_SGNH-like"/>
</dbReference>
<evidence type="ECO:0000259" key="7">
    <source>
        <dbReference type="Pfam" id="PF16822"/>
    </source>
</evidence>
<accession>A0ABY5XZ51</accession>
<dbReference type="Pfam" id="PF16822">
    <property type="entry name" value="ALGX"/>
    <property type="match status" value="1"/>
</dbReference>
<evidence type="ECO:0000313" key="9">
    <source>
        <dbReference type="Proteomes" id="UP001058120"/>
    </source>
</evidence>
<dbReference type="RefSeq" id="WP_334314660.1">
    <property type="nucleotide sequence ID" value="NZ_CP065938.1"/>
</dbReference>
<evidence type="ECO:0000313" key="8">
    <source>
        <dbReference type="EMBL" id="UWX05096.1"/>
    </source>
</evidence>